<sequence length="223" mass="25551">MLLRIINSGLLQRLYKTSIKNVRIPTRALSSPTQTHVTSRLLSPSRVCRSPPRYCSYLTNGENRVPVPNSPPLQTEETAVLENDQQNSHEVFNIDVLVALLRQENAQDICVIRVPSELMYTEYFVVVSGSSTRHLRAMAFYAVKVYKFMRGTEDPHVCIEGKDADDWLCLDFGDMVVHFMLPQTRETYELEKLWTLRHYDDQLSSIPPETLPTDFIYGADAPK</sequence>
<dbReference type="HAMAP" id="MF_01477">
    <property type="entry name" value="Iojap_RsfS"/>
    <property type="match status" value="1"/>
</dbReference>
<name>A0A6P3WDL9_CLUHA</name>
<keyword evidence="3" id="KW-0496">Mitochondrion</keyword>
<dbReference type="GO" id="GO:0043023">
    <property type="term" value="F:ribosomal large subunit binding"/>
    <property type="evidence" value="ECO:0007669"/>
    <property type="project" value="TreeGrafter"/>
</dbReference>
<evidence type="ECO:0000313" key="6">
    <source>
        <dbReference type="Proteomes" id="UP000515152"/>
    </source>
</evidence>
<keyword evidence="6" id="KW-1185">Reference proteome</keyword>
<organism evidence="6 7">
    <name type="scientific">Clupea harengus</name>
    <name type="common">Atlantic herring</name>
    <dbReference type="NCBI Taxonomy" id="7950"/>
    <lineage>
        <taxon>Eukaryota</taxon>
        <taxon>Metazoa</taxon>
        <taxon>Chordata</taxon>
        <taxon>Craniata</taxon>
        <taxon>Vertebrata</taxon>
        <taxon>Euteleostomi</taxon>
        <taxon>Actinopterygii</taxon>
        <taxon>Neopterygii</taxon>
        <taxon>Teleostei</taxon>
        <taxon>Clupei</taxon>
        <taxon>Clupeiformes</taxon>
        <taxon>Clupeoidei</taxon>
        <taxon>Clupeidae</taxon>
        <taxon>Clupea</taxon>
    </lineage>
</organism>
<dbReference type="GO" id="GO:0090071">
    <property type="term" value="P:negative regulation of ribosome biogenesis"/>
    <property type="evidence" value="ECO:0007669"/>
    <property type="project" value="TreeGrafter"/>
</dbReference>
<dbReference type="Gene3D" id="3.30.460.10">
    <property type="entry name" value="Beta Polymerase, domain 2"/>
    <property type="match status" value="1"/>
</dbReference>
<evidence type="ECO:0000256" key="3">
    <source>
        <dbReference type="ARBA" id="ARBA00023128"/>
    </source>
</evidence>
<dbReference type="SUPFAM" id="SSF81301">
    <property type="entry name" value="Nucleotidyltransferase"/>
    <property type="match status" value="1"/>
</dbReference>
<dbReference type="AlphaFoldDB" id="A0A6P3WDL9"/>
<dbReference type="GeneID" id="105911442"/>
<dbReference type="OrthoDB" id="21330at2759"/>
<dbReference type="Proteomes" id="UP000515152">
    <property type="component" value="Chromosome 11"/>
</dbReference>
<protein>
    <recommendedName>
        <fullName evidence="5">Mitochondrial assembly of ribosomal large subunit protein 1</fullName>
    </recommendedName>
</protein>
<evidence type="ECO:0000313" key="7">
    <source>
        <dbReference type="RefSeq" id="XP_012695693.1"/>
    </source>
</evidence>
<dbReference type="KEGG" id="char:105911442"/>
<dbReference type="InterPro" id="IPR004394">
    <property type="entry name" value="Iojap/RsfS/C7orf30"/>
</dbReference>
<dbReference type="GO" id="GO:0005739">
    <property type="term" value="C:mitochondrion"/>
    <property type="evidence" value="ECO:0007669"/>
    <property type="project" value="UniProtKB-SubCell"/>
</dbReference>
<dbReference type="FunFam" id="3.30.460.10:FF:000018">
    <property type="entry name" value="Mitochondrial assembly of ribosomal large subunit 1"/>
    <property type="match status" value="1"/>
</dbReference>
<reference evidence="7" key="1">
    <citation type="submission" date="2025-08" db="UniProtKB">
        <authorList>
            <consortium name="RefSeq"/>
        </authorList>
    </citation>
    <scope>IDENTIFICATION</scope>
</reference>
<evidence type="ECO:0000256" key="4">
    <source>
        <dbReference type="ARBA" id="ARBA00053669"/>
    </source>
</evidence>
<comment type="function">
    <text evidence="4">Required for normal mitochondrial ribosome function and mitochondrial translation. May play a role in ribosome biogenesis by preventing premature association of the 28S and 39S ribosomal subunits. Interacts with mitochondrial ribosomal protein uL14m (MRPL14), probably blocking formation of intersubunit bridge B8, preventing association of the 28S and 39S ribosomal subunits. Addition to isolated mitochondrial ribosomal subunits partially inhibits translation, probably by interfering with the association of the 28S and 39S ribosomal subunits and the formation of functional ribosomes. May also participate in the assembly and/or regulation of the stability of the large subunit of the mitochondrial ribosome. May function as a ribosomal silencing factor.</text>
</comment>
<evidence type="ECO:0000256" key="5">
    <source>
        <dbReference type="ARBA" id="ARBA00073331"/>
    </source>
</evidence>
<dbReference type="InterPro" id="IPR043519">
    <property type="entry name" value="NT_sf"/>
</dbReference>
<evidence type="ECO:0000256" key="1">
    <source>
        <dbReference type="ARBA" id="ARBA00004173"/>
    </source>
</evidence>
<accession>A0A6P3WDL9</accession>
<dbReference type="PANTHER" id="PTHR21043:SF0">
    <property type="entry name" value="MITOCHONDRIAL ASSEMBLY OF RIBOSOMAL LARGE SUBUNIT PROTEIN 1"/>
    <property type="match status" value="1"/>
</dbReference>
<comment type="similarity">
    <text evidence="2">Belongs to the Iojap/RsfS family.</text>
</comment>
<gene>
    <name evidence="7" type="primary">malsu1</name>
</gene>
<dbReference type="GO" id="GO:0017148">
    <property type="term" value="P:negative regulation of translation"/>
    <property type="evidence" value="ECO:0007669"/>
    <property type="project" value="TreeGrafter"/>
</dbReference>
<proteinExistence type="inferred from homology"/>
<dbReference type="CTD" id="115416"/>
<comment type="subcellular location">
    <subcellularLocation>
        <location evidence="1">Mitochondrion</location>
    </subcellularLocation>
</comment>
<evidence type="ECO:0000256" key="2">
    <source>
        <dbReference type="ARBA" id="ARBA00010574"/>
    </source>
</evidence>
<dbReference type="Pfam" id="PF02410">
    <property type="entry name" value="RsfS"/>
    <property type="match status" value="1"/>
</dbReference>
<dbReference type="PANTHER" id="PTHR21043">
    <property type="entry name" value="IOJAP SUPERFAMILY ORTHOLOG"/>
    <property type="match status" value="1"/>
</dbReference>
<dbReference type="NCBIfam" id="TIGR00090">
    <property type="entry name" value="rsfS_iojap_ybeB"/>
    <property type="match status" value="1"/>
</dbReference>
<dbReference type="RefSeq" id="XP_012695693.1">
    <property type="nucleotide sequence ID" value="XM_012840239.3"/>
</dbReference>